<dbReference type="AlphaFoldDB" id="A0A644ZUI4"/>
<accession>A0A644ZUI4</accession>
<sequence length="225" mass="25732">MACINIGIVHDNETTNFNFSFRYPHSTADAISDLSRLQLWCSGSDLVFNRPNKKQAFVLNEFSDKAKINNLKSFIDNNAELYREIQIIENDLKDKLSIDKELTSEDVKHIHMASSSISPKRVKYTGTYSVKAGKLTLKQLDLYNDSKNAAMLQMTYSAVLPEDCFQLLSKNIVLGIRKIRLIEPYVKNIDEAKRAVEENRNVVLQFASKKDEAILEYILPNDLNH</sequence>
<name>A0A644ZUI4_9ZZZZ</name>
<dbReference type="EMBL" id="VSSQ01010470">
    <property type="protein sequence ID" value="MPM44427.1"/>
    <property type="molecule type" value="Genomic_DNA"/>
</dbReference>
<proteinExistence type="predicted"/>
<evidence type="ECO:0000313" key="1">
    <source>
        <dbReference type="EMBL" id="MPM44427.1"/>
    </source>
</evidence>
<protein>
    <submittedName>
        <fullName evidence="1">Uncharacterized protein</fullName>
    </submittedName>
</protein>
<reference evidence="1" key="1">
    <citation type="submission" date="2019-08" db="EMBL/GenBank/DDBJ databases">
        <authorList>
            <person name="Kucharzyk K."/>
            <person name="Murdoch R.W."/>
            <person name="Higgins S."/>
            <person name="Loffler F."/>
        </authorList>
    </citation>
    <scope>NUCLEOTIDE SEQUENCE</scope>
</reference>
<comment type="caution">
    <text evidence="1">The sequence shown here is derived from an EMBL/GenBank/DDBJ whole genome shotgun (WGS) entry which is preliminary data.</text>
</comment>
<organism evidence="1">
    <name type="scientific">bioreactor metagenome</name>
    <dbReference type="NCBI Taxonomy" id="1076179"/>
    <lineage>
        <taxon>unclassified sequences</taxon>
        <taxon>metagenomes</taxon>
        <taxon>ecological metagenomes</taxon>
    </lineage>
</organism>
<gene>
    <name evidence="1" type="ORF">SDC9_91105</name>
</gene>